<reference evidence="2" key="1">
    <citation type="journal article" date="2014" name="Int. J. Syst. Evol. Microbiol.">
        <title>Complete genome sequence of Corynebacterium casei LMG S-19264T (=DSM 44701T), isolated from a smear-ripened cheese.</title>
        <authorList>
            <consortium name="US DOE Joint Genome Institute (JGI-PGF)"/>
            <person name="Walter F."/>
            <person name="Albersmeier A."/>
            <person name="Kalinowski J."/>
            <person name="Ruckert C."/>
        </authorList>
    </citation>
    <scope>NUCLEOTIDE SEQUENCE</scope>
    <source>
        <strain evidence="2">CGMCC 4.3508</strain>
    </source>
</reference>
<evidence type="ECO:0000313" key="3">
    <source>
        <dbReference type="Proteomes" id="UP000638263"/>
    </source>
</evidence>
<reference evidence="2" key="2">
    <citation type="submission" date="2020-09" db="EMBL/GenBank/DDBJ databases">
        <authorList>
            <person name="Sun Q."/>
            <person name="Zhou Y."/>
        </authorList>
    </citation>
    <scope>NUCLEOTIDE SEQUENCE</scope>
    <source>
        <strain evidence="2">CGMCC 4.3508</strain>
    </source>
</reference>
<protein>
    <recommendedName>
        <fullName evidence="1">WCX domain-containing protein</fullName>
    </recommendedName>
</protein>
<accession>A0A917RTU5</accession>
<evidence type="ECO:0000313" key="2">
    <source>
        <dbReference type="EMBL" id="GGL30116.1"/>
    </source>
</evidence>
<dbReference type="InterPro" id="IPR057727">
    <property type="entry name" value="WCX_dom"/>
</dbReference>
<feature type="domain" description="WCX" evidence="1">
    <location>
        <begin position="30"/>
        <end position="111"/>
    </location>
</feature>
<comment type="caution">
    <text evidence="2">The sequence shown here is derived from an EMBL/GenBank/DDBJ whole genome shotgun (WGS) entry which is preliminary data.</text>
</comment>
<evidence type="ECO:0000259" key="1">
    <source>
        <dbReference type="Pfam" id="PF25583"/>
    </source>
</evidence>
<dbReference type="EMBL" id="BMMH01000012">
    <property type="protein sequence ID" value="GGL30116.1"/>
    <property type="molecule type" value="Genomic_DNA"/>
</dbReference>
<dbReference type="Pfam" id="PF25583">
    <property type="entry name" value="WCX"/>
    <property type="match status" value="1"/>
</dbReference>
<keyword evidence="3" id="KW-1185">Reference proteome</keyword>
<proteinExistence type="predicted"/>
<sequence length="122" mass="13329">MGSLTKSFAPPTGFEPAAHLLSALATAPYRHEVSIRVQGTLTQVRALLPATIATVREIDSPPPDTRPWVRVRIRAEQLDWIPPVLAGLNRPFVIEHPDILNDAVRALARRLTAAADESETHG</sequence>
<dbReference type="AlphaFoldDB" id="A0A917RTU5"/>
<gene>
    <name evidence="2" type="ORF">GCM10011588_51090</name>
</gene>
<dbReference type="Proteomes" id="UP000638263">
    <property type="component" value="Unassembled WGS sequence"/>
</dbReference>
<organism evidence="2 3">
    <name type="scientific">Nocardia jinanensis</name>
    <dbReference type="NCBI Taxonomy" id="382504"/>
    <lineage>
        <taxon>Bacteria</taxon>
        <taxon>Bacillati</taxon>
        <taxon>Actinomycetota</taxon>
        <taxon>Actinomycetes</taxon>
        <taxon>Mycobacteriales</taxon>
        <taxon>Nocardiaceae</taxon>
        <taxon>Nocardia</taxon>
    </lineage>
</organism>
<name>A0A917RTU5_9NOCA</name>
<dbReference type="RefSeq" id="WP_229718966.1">
    <property type="nucleotide sequence ID" value="NZ_BMMH01000012.1"/>
</dbReference>